<name>A0A101JB05_9ACTN</name>
<evidence type="ECO:0000256" key="2">
    <source>
        <dbReference type="ARBA" id="ARBA00006464"/>
    </source>
</evidence>
<keyword evidence="5 7" id="KW-1133">Transmembrane helix</keyword>
<comment type="similarity">
    <text evidence="2">Belongs to the bacterial sugar transferase family.</text>
</comment>
<comment type="caution">
    <text evidence="9">The sequence shown here is derived from an EMBL/GenBank/DDBJ whole genome shotgun (WGS) entry which is preliminary data.</text>
</comment>
<dbReference type="InterPro" id="IPR017475">
    <property type="entry name" value="EPS_sugar_tfrase"/>
</dbReference>
<keyword evidence="10" id="KW-1185">Reference proteome</keyword>
<keyword evidence="3" id="KW-0808">Transferase</keyword>
<dbReference type="AlphaFoldDB" id="A0A101JB05"/>
<keyword evidence="4 7" id="KW-0812">Transmembrane</keyword>
<dbReference type="Proteomes" id="UP000053244">
    <property type="component" value="Unassembled WGS sequence"/>
</dbReference>
<organism evidence="9 10">
    <name type="scientific">Actinoplanes awajinensis subsp. mycoplanecinus</name>
    <dbReference type="NCBI Taxonomy" id="135947"/>
    <lineage>
        <taxon>Bacteria</taxon>
        <taxon>Bacillati</taxon>
        <taxon>Actinomycetota</taxon>
        <taxon>Actinomycetes</taxon>
        <taxon>Micromonosporales</taxon>
        <taxon>Micromonosporaceae</taxon>
        <taxon>Actinoplanes</taxon>
    </lineage>
</organism>
<feature type="transmembrane region" description="Helical" evidence="7">
    <location>
        <begin position="249"/>
        <end position="273"/>
    </location>
</feature>
<evidence type="ECO:0000256" key="6">
    <source>
        <dbReference type="ARBA" id="ARBA00023136"/>
    </source>
</evidence>
<dbReference type="InterPro" id="IPR003362">
    <property type="entry name" value="Bact_transf"/>
</dbReference>
<accession>A0A101JB05</accession>
<protein>
    <recommendedName>
        <fullName evidence="8">Bacterial sugar transferase domain-containing protein</fullName>
    </recommendedName>
</protein>
<evidence type="ECO:0000256" key="4">
    <source>
        <dbReference type="ARBA" id="ARBA00022692"/>
    </source>
</evidence>
<feature type="transmembrane region" description="Helical" evidence="7">
    <location>
        <begin position="62"/>
        <end position="80"/>
    </location>
</feature>
<dbReference type="GO" id="GO:0016780">
    <property type="term" value="F:phosphotransferase activity, for other substituted phosphate groups"/>
    <property type="evidence" value="ECO:0007669"/>
    <property type="project" value="TreeGrafter"/>
</dbReference>
<evidence type="ECO:0000256" key="1">
    <source>
        <dbReference type="ARBA" id="ARBA00004141"/>
    </source>
</evidence>
<evidence type="ECO:0000259" key="8">
    <source>
        <dbReference type="Pfam" id="PF02397"/>
    </source>
</evidence>
<evidence type="ECO:0000256" key="5">
    <source>
        <dbReference type="ARBA" id="ARBA00022989"/>
    </source>
</evidence>
<dbReference type="NCBIfam" id="TIGR03025">
    <property type="entry name" value="EPS_sugtrans"/>
    <property type="match status" value="1"/>
</dbReference>
<dbReference type="PANTHER" id="PTHR30576:SF0">
    <property type="entry name" value="UNDECAPRENYL-PHOSPHATE N-ACETYLGALACTOSAMINYL 1-PHOSPHATE TRANSFERASE-RELATED"/>
    <property type="match status" value="1"/>
</dbReference>
<gene>
    <name evidence="9" type="ORF">ADL15_45695</name>
</gene>
<dbReference type="Gene3D" id="3.40.50.720">
    <property type="entry name" value="NAD(P)-binding Rossmann-like Domain"/>
    <property type="match status" value="1"/>
</dbReference>
<keyword evidence="6 7" id="KW-0472">Membrane</keyword>
<proteinExistence type="inferred from homology"/>
<reference evidence="9 10" key="1">
    <citation type="submission" date="2015-10" db="EMBL/GenBank/DDBJ databases">
        <authorList>
            <person name="Gilbert D.G."/>
        </authorList>
    </citation>
    <scope>NUCLEOTIDE SEQUENCE [LARGE SCALE GENOMIC DNA]</scope>
    <source>
        <strain evidence="9 10">NRRL B-16712</strain>
    </source>
</reference>
<evidence type="ECO:0000313" key="9">
    <source>
        <dbReference type="EMBL" id="KUL23476.1"/>
    </source>
</evidence>
<comment type="subcellular location">
    <subcellularLocation>
        <location evidence="1">Membrane</location>
        <topology evidence="1">Multi-pass membrane protein</topology>
    </subcellularLocation>
</comment>
<feature type="transmembrane region" description="Helical" evidence="7">
    <location>
        <begin position="35"/>
        <end position="50"/>
    </location>
</feature>
<dbReference type="GO" id="GO:0016020">
    <property type="term" value="C:membrane"/>
    <property type="evidence" value="ECO:0007669"/>
    <property type="project" value="UniProtKB-SubCell"/>
</dbReference>
<sequence length="434" mass="47453">MPVHKVRSGTGEVIVLLALDSLAVTVAIAATHAPWPVFLIPVAFAAAGLYRQRLHYSVLDDLPRLVVAIAVTAAAVHWLTPLPGPGLAALGTLLGAVLLARTTGYSVLHAHRRSSPGRATIVLGGGDLAVRVAEALREDRSCGLTPVGFVGPRTLARPDLPVLAPEEQLERAVTRYQPLHLIVAYPAVPEGELVARLRRCRRLGVTVHVIPRLHELAVGSDGADLVGGIPLTRLRPEPVQLRRWWLKRFVDVVGAVTALVLLAPVLLLCALAVKIESGRHAVLFRQERVTRDGEPFTILKFRSLTPGDEGESRRRWNIDADARVGPVGRLLRHSSLDELPQLVNVLTGSMSLVGPRPERPYFANAFGHVYGGYPDRHRVPAGITGWAQIHGLRGDTSIEDRVRFDNYYIEHWSIGLDLKIMLRTLGSMMHRPRG</sequence>
<evidence type="ECO:0000256" key="3">
    <source>
        <dbReference type="ARBA" id="ARBA00022679"/>
    </source>
</evidence>
<evidence type="ECO:0000256" key="7">
    <source>
        <dbReference type="SAM" id="Phobius"/>
    </source>
</evidence>
<dbReference type="PANTHER" id="PTHR30576">
    <property type="entry name" value="COLANIC BIOSYNTHESIS UDP-GLUCOSE LIPID CARRIER TRANSFERASE"/>
    <property type="match status" value="1"/>
</dbReference>
<evidence type="ECO:0000313" key="10">
    <source>
        <dbReference type="Proteomes" id="UP000053244"/>
    </source>
</evidence>
<dbReference type="Pfam" id="PF02397">
    <property type="entry name" value="Bac_transf"/>
    <property type="match status" value="1"/>
</dbReference>
<dbReference type="EMBL" id="LLZH01000331">
    <property type="protein sequence ID" value="KUL23476.1"/>
    <property type="molecule type" value="Genomic_DNA"/>
</dbReference>
<feature type="domain" description="Bacterial sugar transferase" evidence="8">
    <location>
        <begin position="247"/>
        <end position="429"/>
    </location>
</feature>
<feature type="transmembrane region" description="Helical" evidence="7">
    <location>
        <begin position="86"/>
        <end position="108"/>
    </location>
</feature>